<dbReference type="SUPFAM" id="SSF57802">
    <property type="entry name" value="Rubredoxin-like"/>
    <property type="match status" value="1"/>
</dbReference>
<evidence type="ECO:0000256" key="1">
    <source>
        <dbReference type="SAM" id="MobiDB-lite"/>
    </source>
</evidence>
<gene>
    <name evidence="3" type="ORF">DL240_04870</name>
</gene>
<accession>A0A328CBK1</accession>
<evidence type="ECO:0000259" key="2">
    <source>
        <dbReference type="SMART" id="SM00834"/>
    </source>
</evidence>
<dbReference type="NCBIfam" id="TIGR02605">
    <property type="entry name" value="CxxC_CxxC_SSSS"/>
    <property type="match status" value="1"/>
</dbReference>
<proteinExistence type="predicted"/>
<dbReference type="AlphaFoldDB" id="A0A328CBK1"/>
<comment type="caution">
    <text evidence="3">The sequence shown here is derived from an EMBL/GenBank/DDBJ whole genome shotgun (WGS) entry which is preliminary data.</text>
</comment>
<dbReference type="Pfam" id="PF09723">
    <property type="entry name" value="Zn_ribbon_8"/>
    <property type="match status" value="1"/>
</dbReference>
<dbReference type="SMART" id="SM00834">
    <property type="entry name" value="CxxC_CXXC_SSSS"/>
    <property type="match status" value="1"/>
</dbReference>
<reference evidence="3 4" key="1">
    <citation type="submission" date="2018-05" db="EMBL/GenBank/DDBJ databases">
        <title>Lujinxingia marina gen. nov. sp. nov., a new facultative anaerobic member of the class Deltaproteobacteria, and proposal of Lujinxingaceae fam. nov.</title>
        <authorList>
            <person name="Li C.-M."/>
        </authorList>
    </citation>
    <scope>NUCLEOTIDE SEQUENCE [LARGE SCALE GENOMIC DNA]</scope>
    <source>
        <strain evidence="3 4">B210</strain>
    </source>
</reference>
<dbReference type="OrthoDB" id="9813321at2"/>
<protein>
    <submittedName>
        <fullName evidence="3">FmdB family transcriptional regulator</fullName>
    </submittedName>
</protein>
<keyword evidence="4" id="KW-1185">Reference proteome</keyword>
<dbReference type="InterPro" id="IPR013429">
    <property type="entry name" value="Regulatory_FmdB_Zinc_ribbon"/>
</dbReference>
<dbReference type="PANTHER" id="PTHR34404:SF2">
    <property type="entry name" value="CONSERVED SERINE RICH PROTEIN"/>
    <property type="match status" value="1"/>
</dbReference>
<name>A0A328CBK1_9DELT</name>
<evidence type="ECO:0000313" key="3">
    <source>
        <dbReference type="EMBL" id="RAL23497.1"/>
    </source>
</evidence>
<dbReference type="PANTHER" id="PTHR34404">
    <property type="entry name" value="REGULATORY PROTEIN, FMDB FAMILY"/>
    <property type="match status" value="1"/>
</dbReference>
<dbReference type="Proteomes" id="UP000249169">
    <property type="component" value="Unassembled WGS sequence"/>
</dbReference>
<organism evidence="3 4">
    <name type="scientific">Lujinxingia litoralis</name>
    <dbReference type="NCBI Taxonomy" id="2211119"/>
    <lineage>
        <taxon>Bacteria</taxon>
        <taxon>Deltaproteobacteria</taxon>
        <taxon>Bradymonadales</taxon>
        <taxon>Lujinxingiaceae</taxon>
        <taxon>Lujinxingia</taxon>
    </lineage>
</organism>
<feature type="region of interest" description="Disordered" evidence="1">
    <location>
        <begin position="57"/>
        <end position="76"/>
    </location>
</feature>
<dbReference type="RefSeq" id="WP_111728755.1">
    <property type="nucleotide sequence ID" value="NZ_QHKO01000002.1"/>
</dbReference>
<sequence>MPIYEYRCASCDHVFEEIQRFSDPDPEVCPSCGAPQVSRKISANSFQLKGGGWYAQDYSGSSSTSSNPSGGGGGEG</sequence>
<feature type="compositionally biased region" description="Low complexity" evidence="1">
    <location>
        <begin position="59"/>
        <end position="68"/>
    </location>
</feature>
<evidence type="ECO:0000313" key="4">
    <source>
        <dbReference type="Proteomes" id="UP000249169"/>
    </source>
</evidence>
<feature type="domain" description="Putative regulatory protein FmdB zinc ribbon" evidence="2">
    <location>
        <begin position="1"/>
        <end position="42"/>
    </location>
</feature>
<dbReference type="EMBL" id="QHKO01000002">
    <property type="protein sequence ID" value="RAL23497.1"/>
    <property type="molecule type" value="Genomic_DNA"/>
</dbReference>